<evidence type="ECO:0000256" key="4">
    <source>
        <dbReference type="ARBA" id="ARBA00022840"/>
    </source>
</evidence>
<dbReference type="SUPFAM" id="SSF53623">
    <property type="entry name" value="MurD-like peptide ligases, catalytic domain"/>
    <property type="match status" value="1"/>
</dbReference>
<dbReference type="SUPFAM" id="SSF51984">
    <property type="entry name" value="MurCD N-terminal domain"/>
    <property type="match status" value="1"/>
</dbReference>
<evidence type="ECO:0000256" key="6">
    <source>
        <dbReference type="ARBA" id="ARBA00022984"/>
    </source>
</evidence>
<evidence type="ECO:0000313" key="13">
    <source>
        <dbReference type="EMBL" id="KTC98462.1"/>
    </source>
</evidence>
<dbReference type="Pfam" id="PF02875">
    <property type="entry name" value="Mur_ligase_C"/>
    <property type="match status" value="1"/>
</dbReference>
<dbReference type="PANTHER" id="PTHR43445:SF5">
    <property type="entry name" value="UDP-N-ACETYLMURAMATE--L-ALANYL-GAMMA-D-GLUTAMYL-MESO-2,6-DIAMINOHEPTANDIOATE LIGASE"/>
    <property type="match status" value="1"/>
</dbReference>
<dbReference type="OrthoDB" id="9804126at2"/>
<evidence type="ECO:0000259" key="12">
    <source>
        <dbReference type="Pfam" id="PF08245"/>
    </source>
</evidence>
<dbReference type="STRING" id="45065.Lgee_1539"/>
<dbReference type="InterPro" id="IPR005757">
    <property type="entry name" value="Mpl"/>
</dbReference>
<feature type="domain" description="Mur ligase C-terminal" evidence="11">
    <location>
        <begin position="317"/>
        <end position="433"/>
    </location>
</feature>
<feature type="domain" description="Mur ligase central" evidence="12">
    <location>
        <begin position="110"/>
        <end position="294"/>
    </location>
</feature>
<dbReference type="EMBL" id="LNYC01000063">
    <property type="protein sequence ID" value="KTC98462.1"/>
    <property type="molecule type" value="Genomic_DNA"/>
</dbReference>
<evidence type="ECO:0000313" key="14">
    <source>
        <dbReference type="Proteomes" id="UP000054785"/>
    </source>
</evidence>
<evidence type="ECO:0000256" key="3">
    <source>
        <dbReference type="ARBA" id="ARBA00022741"/>
    </source>
</evidence>
<dbReference type="GO" id="GO:0009252">
    <property type="term" value="P:peptidoglycan biosynthetic process"/>
    <property type="evidence" value="ECO:0007669"/>
    <property type="project" value="UniProtKB-UniRule"/>
</dbReference>
<proteinExistence type="predicted"/>
<sequence>MKQHLHLLGIGGTFMSGIALIARSLGYRVSGSDASCYPPVSTLLAEHGITWTEGYDDASDALAADLVIVGNAIKRGMPVMEAVLNAGKPYVSAPEWLFREVLCKRRVLAIAGTHGKTTTTSMAAHILEEAGLKPGFLIGGVASNFNTCAAVGEGEWFVIEADEYDTAFFDKRPKFMHYRPEIAVLNNLEFDHADIYANLDAIILQFHYLLRTIAAKGRVVRPRDDKALDQVMSQGVYCPVSNTGGEDESDWGARLLSADGSVFEVLHQGVQVARVSWSLIGQFNVDNALAAIAASVHAGVTPEAAARALSGFKPPKRRLEVRASVHGVTVYDDFAHHPTAIAKTLRALRQSGRHKRVLAVLEFASYTMRSGVHAARMQEALADAHGVFLLAPSDFSLSDDCLKGVFAASDTSALASAVVAAARADDAVLIMSNRGFDNLHQRIITGLEARFSQAIA</sequence>
<dbReference type="Pfam" id="PF08245">
    <property type="entry name" value="Mur_ligase_M"/>
    <property type="match status" value="1"/>
</dbReference>
<dbReference type="InterPro" id="IPR050061">
    <property type="entry name" value="MurCDEF_pg_biosynth"/>
</dbReference>
<dbReference type="AlphaFoldDB" id="A0A0W0TSL9"/>
<reference evidence="13 14" key="1">
    <citation type="submission" date="2015-11" db="EMBL/GenBank/DDBJ databases">
        <title>Genomic analysis of 38 Legionella species identifies large and diverse effector repertoires.</title>
        <authorList>
            <person name="Burstein D."/>
            <person name="Amaro F."/>
            <person name="Zusman T."/>
            <person name="Lifshitz Z."/>
            <person name="Cohen O."/>
            <person name="Gilbert J.A."/>
            <person name="Pupko T."/>
            <person name="Shuman H.A."/>
            <person name="Segal G."/>
        </authorList>
    </citation>
    <scope>NUCLEOTIDE SEQUENCE [LARGE SCALE GENOMIC DNA]</scope>
    <source>
        <strain evidence="13 14">ATCC 49504</strain>
    </source>
</reference>
<dbReference type="InterPro" id="IPR036615">
    <property type="entry name" value="Mur_ligase_C_dom_sf"/>
</dbReference>
<keyword evidence="5" id="KW-0133">Cell shape</keyword>
<feature type="domain" description="Mur ligase N-terminal catalytic" evidence="10">
    <location>
        <begin position="4"/>
        <end position="97"/>
    </location>
</feature>
<dbReference type="GO" id="GO:0106418">
    <property type="term" value="F:UDP-N-acetylmuramate-L-alanyl-gamma-D-glutamyl-meso-2,6-diaminoheptanedioate ligase activity"/>
    <property type="evidence" value="ECO:0007669"/>
    <property type="project" value="UniProtKB-EC"/>
</dbReference>
<dbReference type="GO" id="GO:0005524">
    <property type="term" value="F:ATP binding"/>
    <property type="evidence" value="ECO:0007669"/>
    <property type="project" value="UniProtKB-KW"/>
</dbReference>
<dbReference type="PATRIC" id="fig|45065.4.peg.1669"/>
<gene>
    <name evidence="13" type="ORF">Lgee_1539</name>
</gene>
<evidence type="ECO:0000259" key="10">
    <source>
        <dbReference type="Pfam" id="PF01225"/>
    </source>
</evidence>
<evidence type="ECO:0000256" key="1">
    <source>
        <dbReference type="ARBA" id="ARBA00022598"/>
    </source>
</evidence>
<evidence type="ECO:0000256" key="5">
    <source>
        <dbReference type="ARBA" id="ARBA00022960"/>
    </source>
</evidence>
<dbReference type="Pfam" id="PF01225">
    <property type="entry name" value="Mur_ligase"/>
    <property type="match status" value="1"/>
</dbReference>
<dbReference type="InterPro" id="IPR036565">
    <property type="entry name" value="Mur-like_cat_sf"/>
</dbReference>
<keyword evidence="14" id="KW-1185">Reference proteome</keyword>
<name>A0A0W0TSL9_9GAMM</name>
<protein>
    <recommendedName>
        <fullName evidence="9">UDP-N-acetylmuramate:L-alanyl-gamma-D-glutamyl-meso-diaminopimelate ligase</fullName>
        <ecNumber evidence="9">6.3.2.45</ecNumber>
    </recommendedName>
</protein>
<keyword evidence="4" id="KW-0067">ATP-binding</keyword>
<accession>A0A0W0TSL9</accession>
<evidence type="ECO:0000256" key="7">
    <source>
        <dbReference type="ARBA" id="ARBA00023306"/>
    </source>
</evidence>
<organism evidence="13 14">
    <name type="scientific">Legionella geestiana</name>
    <dbReference type="NCBI Taxonomy" id="45065"/>
    <lineage>
        <taxon>Bacteria</taxon>
        <taxon>Pseudomonadati</taxon>
        <taxon>Pseudomonadota</taxon>
        <taxon>Gammaproteobacteria</taxon>
        <taxon>Legionellales</taxon>
        <taxon>Legionellaceae</taxon>
        <taxon>Legionella</taxon>
    </lineage>
</organism>
<dbReference type="Gene3D" id="3.40.50.720">
    <property type="entry name" value="NAD(P)-binding Rossmann-like Domain"/>
    <property type="match status" value="1"/>
</dbReference>
<evidence type="ECO:0000256" key="8">
    <source>
        <dbReference type="ARBA" id="ARBA00023316"/>
    </source>
</evidence>
<dbReference type="InterPro" id="IPR013221">
    <property type="entry name" value="Mur_ligase_cen"/>
</dbReference>
<evidence type="ECO:0000256" key="9">
    <source>
        <dbReference type="NCBIfam" id="TIGR01081"/>
    </source>
</evidence>
<keyword evidence="2" id="KW-0132">Cell division</keyword>
<dbReference type="InterPro" id="IPR000713">
    <property type="entry name" value="Mur_ligase_N"/>
</dbReference>
<keyword evidence="1 13" id="KW-0436">Ligase</keyword>
<dbReference type="GO" id="GO:0008360">
    <property type="term" value="P:regulation of cell shape"/>
    <property type="evidence" value="ECO:0007669"/>
    <property type="project" value="UniProtKB-KW"/>
</dbReference>
<dbReference type="NCBIfam" id="TIGR01081">
    <property type="entry name" value="mpl"/>
    <property type="match status" value="1"/>
</dbReference>
<dbReference type="Proteomes" id="UP000054785">
    <property type="component" value="Unassembled WGS sequence"/>
</dbReference>
<dbReference type="InterPro" id="IPR004101">
    <property type="entry name" value="Mur_ligase_C"/>
</dbReference>
<dbReference type="GO" id="GO:0051301">
    <property type="term" value="P:cell division"/>
    <property type="evidence" value="ECO:0007669"/>
    <property type="project" value="UniProtKB-KW"/>
</dbReference>
<dbReference type="EC" id="6.3.2.45" evidence="9"/>
<dbReference type="PANTHER" id="PTHR43445">
    <property type="entry name" value="UDP-N-ACETYLMURAMATE--L-ALANINE LIGASE-RELATED"/>
    <property type="match status" value="1"/>
</dbReference>
<evidence type="ECO:0000256" key="2">
    <source>
        <dbReference type="ARBA" id="ARBA00022618"/>
    </source>
</evidence>
<evidence type="ECO:0000259" key="11">
    <source>
        <dbReference type="Pfam" id="PF02875"/>
    </source>
</evidence>
<keyword evidence="3" id="KW-0547">Nucleotide-binding</keyword>
<dbReference type="RefSeq" id="WP_058387109.1">
    <property type="nucleotide sequence ID" value="NZ_CAAAHN010000006.1"/>
</dbReference>
<keyword evidence="7" id="KW-0131">Cell cycle</keyword>
<keyword evidence="8" id="KW-0961">Cell wall biogenesis/degradation</keyword>
<dbReference type="SUPFAM" id="SSF53244">
    <property type="entry name" value="MurD-like peptide ligases, peptide-binding domain"/>
    <property type="match status" value="1"/>
</dbReference>
<comment type="caution">
    <text evidence="13">The sequence shown here is derived from an EMBL/GenBank/DDBJ whole genome shotgun (WGS) entry which is preliminary data.</text>
</comment>
<dbReference type="Gene3D" id="3.90.190.20">
    <property type="entry name" value="Mur ligase, C-terminal domain"/>
    <property type="match status" value="1"/>
</dbReference>
<dbReference type="Gene3D" id="3.40.1190.10">
    <property type="entry name" value="Mur-like, catalytic domain"/>
    <property type="match status" value="1"/>
</dbReference>
<dbReference type="GO" id="GO:0071555">
    <property type="term" value="P:cell wall organization"/>
    <property type="evidence" value="ECO:0007669"/>
    <property type="project" value="UniProtKB-KW"/>
</dbReference>
<keyword evidence="6" id="KW-0573">Peptidoglycan synthesis</keyword>